<organism evidence="9 10">
    <name type="scientific">Rhodococcus gordoniae</name>
    <dbReference type="NCBI Taxonomy" id="223392"/>
    <lineage>
        <taxon>Bacteria</taxon>
        <taxon>Bacillati</taxon>
        <taxon>Actinomycetota</taxon>
        <taxon>Actinomycetes</taxon>
        <taxon>Mycobacteriales</taxon>
        <taxon>Nocardiaceae</taxon>
        <taxon>Rhodococcus</taxon>
    </lineage>
</organism>
<dbReference type="GO" id="GO:0005524">
    <property type="term" value="F:ATP binding"/>
    <property type="evidence" value="ECO:0007669"/>
    <property type="project" value="UniProtKB-UniRule"/>
</dbReference>
<accession>A0A379LVR5</accession>
<evidence type="ECO:0000256" key="6">
    <source>
        <dbReference type="HAMAP-Rule" id="MF_02112"/>
    </source>
</evidence>
<proteinExistence type="inferred from homology"/>
<evidence type="ECO:0000256" key="7">
    <source>
        <dbReference type="RuleBase" id="RU003651"/>
    </source>
</evidence>
<feature type="domain" description="AAA+ ATPase" evidence="8">
    <location>
        <begin position="265"/>
        <end position="421"/>
    </location>
</feature>
<evidence type="ECO:0000259" key="8">
    <source>
        <dbReference type="SMART" id="SM00382"/>
    </source>
</evidence>
<dbReference type="GO" id="GO:0019941">
    <property type="term" value="P:modification-dependent protein catabolic process"/>
    <property type="evidence" value="ECO:0007669"/>
    <property type="project" value="InterPro"/>
</dbReference>
<feature type="binding site" evidence="6">
    <location>
        <begin position="276"/>
        <end position="281"/>
    </location>
    <ligand>
        <name>ATP</name>
        <dbReference type="ChEBI" id="CHEBI:30616"/>
    </ligand>
</feature>
<dbReference type="Gene3D" id="1.10.8.60">
    <property type="match status" value="1"/>
</dbReference>
<dbReference type="Gene3D" id="3.40.50.300">
    <property type="entry name" value="P-loop containing nucleotide triphosphate hydrolases"/>
    <property type="match status" value="1"/>
</dbReference>
<dbReference type="GO" id="GO:0010498">
    <property type="term" value="P:proteasomal protein catabolic process"/>
    <property type="evidence" value="ECO:0007669"/>
    <property type="project" value="InterPro"/>
</dbReference>
<dbReference type="SMART" id="SM00382">
    <property type="entry name" value="AAA"/>
    <property type="match status" value="1"/>
</dbReference>
<comment type="similarity">
    <text evidence="6 7">Belongs to the AAA ATPase family.</text>
</comment>
<dbReference type="InterPro" id="IPR012340">
    <property type="entry name" value="NA-bd_OB-fold"/>
</dbReference>
<dbReference type="PANTHER" id="PTHR23077:SF144">
    <property type="entry name" value="PROTEASOME-ASSOCIATED ATPASE"/>
    <property type="match status" value="1"/>
</dbReference>
<dbReference type="InterPro" id="IPR003593">
    <property type="entry name" value="AAA+_ATPase"/>
</dbReference>
<dbReference type="FunFam" id="2.40.50.140:FF:000169">
    <property type="entry name" value="AAA ATPase forming ring-shaped complexes"/>
    <property type="match status" value="1"/>
</dbReference>
<reference evidence="9 10" key="1">
    <citation type="submission" date="2018-06" db="EMBL/GenBank/DDBJ databases">
        <authorList>
            <consortium name="Pathogen Informatics"/>
            <person name="Doyle S."/>
        </authorList>
    </citation>
    <scope>NUCLEOTIDE SEQUENCE [LARGE SCALE GENOMIC DNA]</scope>
    <source>
        <strain evidence="9 10">NCTC13296</strain>
    </source>
</reference>
<dbReference type="FunFam" id="3.40.50.300:FF:000155">
    <property type="entry name" value="AAA ATPase forming ring-shaped complexes"/>
    <property type="match status" value="1"/>
</dbReference>
<dbReference type="Gene3D" id="2.40.50.140">
    <property type="entry name" value="Nucleic acid-binding proteins"/>
    <property type="match status" value="2"/>
</dbReference>
<dbReference type="Proteomes" id="UP000254569">
    <property type="component" value="Unassembled WGS sequence"/>
</dbReference>
<keyword evidence="10" id="KW-1185">Reference proteome</keyword>
<dbReference type="SUPFAM" id="SSF52540">
    <property type="entry name" value="P-loop containing nucleoside triphosphate hydrolases"/>
    <property type="match status" value="1"/>
</dbReference>
<keyword evidence="2 6" id="KW-0067">ATP-binding</keyword>
<dbReference type="PANTHER" id="PTHR23077">
    <property type="entry name" value="AAA-FAMILY ATPASE"/>
    <property type="match status" value="1"/>
</dbReference>
<dbReference type="InterPro" id="IPR003960">
    <property type="entry name" value="ATPase_AAA_CS"/>
</dbReference>
<dbReference type="InterPro" id="IPR032501">
    <property type="entry name" value="Prot_ATP_ID_OB_2nd"/>
</dbReference>
<keyword evidence="3" id="KW-0647">Proteasome</keyword>
<dbReference type="InterPro" id="IPR041626">
    <property type="entry name" value="Prot_ATP_ID_OB_N"/>
</dbReference>
<dbReference type="NCBIfam" id="TIGR03689">
    <property type="entry name" value="pup_AAA"/>
    <property type="match status" value="1"/>
</dbReference>
<keyword evidence="1 6" id="KW-0547">Nucleotide-binding</keyword>
<dbReference type="HAMAP" id="MF_02112">
    <property type="entry name" value="ARC_ATPase"/>
    <property type="match status" value="1"/>
</dbReference>
<dbReference type="OrthoDB" id="9809379at2"/>
<feature type="coiled-coil region" evidence="6">
    <location>
        <begin position="9"/>
        <end position="71"/>
    </location>
</feature>
<evidence type="ECO:0000256" key="1">
    <source>
        <dbReference type="ARBA" id="ARBA00022741"/>
    </source>
</evidence>
<gene>
    <name evidence="6 9" type="primary">arc</name>
    <name evidence="9" type="ORF">NCTC13296_00952</name>
</gene>
<dbReference type="GO" id="GO:0016887">
    <property type="term" value="F:ATP hydrolysis activity"/>
    <property type="evidence" value="ECO:0007669"/>
    <property type="project" value="UniProtKB-UniRule"/>
</dbReference>
<dbReference type="Pfam" id="PF17758">
    <property type="entry name" value="Prot_ATP_ID_OB_N"/>
    <property type="match status" value="1"/>
</dbReference>
<dbReference type="EMBL" id="UGVI01000001">
    <property type="protein sequence ID" value="SUE14119.1"/>
    <property type="molecule type" value="Genomic_DNA"/>
</dbReference>
<evidence type="ECO:0000313" key="9">
    <source>
        <dbReference type="EMBL" id="SUE14119.1"/>
    </source>
</evidence>
<sequence length="589" mass="65178">MSSSEKPDAVAAAREIDELRMEVATLRRRLGEPSDQVRDLETRLESLTVRNGKLLETLKDARQQLITLREEVDRLAQPPSGYGVLLETFDDQTVDVFTSGRKMRVAVSPNLELDTFRPGQTVRLNEALTVVEVGGFERVGEITTLREVLDDGTRALVVGHADEERIVWLAAPLAAAAADVETDALVDDENSFTLRPGDSLLVDSKAGYAFERIPKAEVEDLVLEEVPDVGYGDIGGLGRQIEQIRDAVELPFLHKDLFREYSLRPPKGVLLYGPPGCGKTLIAKAVANSLAKKIAEARGDDSKEAKSFFLNIKGPELLNKFVGETERHIRLIFQRAREKASEGTPVIVFFDEMDSIFRTRGSGVSSDVETTVVPQLLAEIDGVEGLENVIVIGASNREDMIDPAILRPGRLDVKIKIERPDAEAAQDIFSKYLTESLPVHADDLAEFGGDRVACVRTMIERVVERMYAESEDNRFLEVTYANGDKEVLYFKDFNSGAMIQNIVDRAKKYAIKSVLETGAPGLRVQHLLDSIVDEFAENEDLPNTTNPDDWARISGKKGERIVYIRTLVTGKNASASRAIDTESNTGQYL</sequence>
<dbReference type="PROSITE" id="PS00674">
    <property type="entry name" value="AAA"/>
    <property type="match status" value="1"/>
</dbReference>
<evidence type="ECO:0000256" key="4">
    <source>
        <dbReference type="ARBA" id="ARBA00023054"/>
    </source>
</evidence>
<dbReference type="InterPro" id="IPR022482">
    <property type="entry name" value="Proteasome_ATPase"/>
</dbReference>
<evidence type="ECO:0000313" key="10">
    <source>
        <dbReference type="Proteomes" id="UP000254569"/>
    </source>
</evidence>
<evidence type="ECO:0000256" key="2">
    <source>
        <dbReference type="ARBA" id="ARBA00022840"/>
    </source>
</evidence>
<dbReference type="Gene3D" id="1.20.5.170">
    <property type="match status" value="1"/>
</dbReference>
<keyword evidence="4 6" id="KW-0175">Coiled coil</keyword>
<name>A0A379LVR5_9NOCA</name>
<comment type="subunit">
    <text evidence="6">Homohexamer. Assembles into a hexameric ring structure.</text>
</comment>
<evidence type="ECO:0000256" key="5">
    <source>
        <dbReference type="ARBA" id="ARBA00023186"/>
    </source>
</evidence>
<dbReference type="InterPro" id="IPR003959">
    <property type="entry name" value="ATPase_AAA_core"/>
</dbReference>
<dbReference type="AlphaFoldDB" id="A0A379LVR5"/>
<protein>
    <recommendedName>
        <fullName evidence="6">AAA ATPase forming ring-shaped complexes</fullName>
        <shortName evidence="6">ARC</shortName>
    </recommendedName>
</protein>
<dbReference type="InterPro" id="IPR027417">
    <property type="entry name" value="P-loop_NTPase"/>
</dbReference>
<dbReference type="InterPro" id="IPR050168">
    <property type="entry name" value="AAA_ATPase_domain"/>
</dbReference>
<dbReference type="RefSeq" id="WP_064065566.1">
    <property type="nucleotide sequence ID" value="NZ_CP101467.1"/>
</dbReference>
<dbReference type="GO" id="GO:0000502">
    <property type="term" value="C:proteasome complex"/>
    <property type="evidence" value="ECO:0007669"/>
    <property type="project" value="UniProtKB-KW"/>
</dbReference>
<dbReference type="Pfam" id="PF00004">
    <property type="entry name" value="AAA"/>
    <property type="match status" value="1"/>
</dbReference>
<dbReference type="Pfam" id="PF16450">
    <property type="entry name" value="Prot_ATP_ID_OB_C"/>
    <property type="match status" value="1"/>
</dbReference>
<keyword evidence="5" id="KW-0143">Chaperone</keyword>
<evidence type="ECO:0000256" key="3">
    <source>
        <dbReference type="ARBA" id="ARBA00022942"/>
    </source>
</evidence>